<dbReference type="AlphaFoldDB" id="A0A0A8YC45"/>
<reference evidence="1" key="1">
    <citation type="submission" date="2014-09" db="EMBL/GenBank/DDBJ databases">
        <authorList>
            <person name="Magalhaes I.L.F."/>
            <person name="Oliveira U."/>
            <person name="Santos F.R."/>
            <person name="Vidigal T.H.D.A."/>
            <person name="Brescovit A.D."/>
            <person name="Santos A.J."/>
        </authorList>
    </citation>
    <scope>NUCLEOTIDE SEQUENCE</scope>
    <source>
        <tissue evidence="1">Shoot tissue taken approximately 20 cm above the soil surface</tissue>
    </source>
</reference>
<proteinExistence type="predicted"/>
<dbReference type="EMBL" id="GBRH01274359">
    <property type="protein sequence ID" value="JAD23536.1"/>
    <property type="molecule type" value="Transcribed_RNA"/>
</dbReference>
<reference evidence="1" key="2">
    <citation type="journal article" date="2015" name="Data Brief">
        <title>Shoot transcriptome of the giant reed, Arundo donax.</title>
        <authorList>
            <person name="Barrero R.A."/>
            <person name="Guerrero F.D."/>
            <person name="Moolhuijzen P."/>
            <person name="Goolsby J.A."/>
            <person name="Tidwell J."/>
            <person name="Bellgard S.E."/>
            <person name="Bellgard M.I."/>
        </authorList>
    </citation>
    <scope>NUCLEOTIDE SEQUENCE</scope>
    <source>
        <tissue evidence="1">Shoot tissue taken approximately 20 cm above the soil surface</tissue>
    </source>
</reference>
<evidence type="ECO:0000313" key="1">
    <source>
        <dbReference type="EMBL" id="JAD23536.1"/>
    </source>
</evidence>
<organism evidence="1">
    <name type="scientific">Arundo donax</name>
    <name type="common">Giant reed</name>
    <name type="synonym">Donax arundinaceus</name>
    <dbReference type="NCBI Taxonomy" id="35708"/>
    <lineage>
        <taxon>Eukaryota</taxon>
        <taxon>Viridiplantae</taxon>
        <taxon>Streptophyta</taxon>
        <taxon>Embryophyta</taxon>
        <taxon>Tracheophyta</taxon>
        <taxon>Spermatophyta</taxon>
        <taxon>Magnoliopsida</taxon>
        <taxon>Liliopsida</taxon>
        <taxon>Poales</taxon>
        <taxon>Poaceae</taxon>
        <taxon>PACMAD clade</taxon>
        <taxon>Arundinoideae</taxon>
        <taxon>Arundineae</taxon>
        <taxon>Arundo</taxon>
    </lineage>
</organism>
<protein>
    <submittedName>
        <fullName evidence="1">Uncharacterized protein</fullName>
    </submittedName>
</protein>
<sequence length="32" mass="3646">MSNDLGALGHTTLNGCHLVFSRSVRPRYCHFR</sequence>
<name>A0A0A8YC45_ARUDO</name>
<accession>A0A0A8YC45</accession>